<evidence type="ECO:0000313" key="2">
    <source>
        <dbReference type="Proteomes" id="UP000199391"/>
    </source>
</evidence>
<sequence length="60" mass="7045">MDVVVKPSKEQVRQWLRRRRTESQAPPDCEQIRRELGWCLAEAERVRDERVALRCGPLAA</sequence>
<protein>
    <submittedName>
        <fullName evidence="1">Uncharacterized protein</fullName>
    </submittedName>
</protein>
<dbReference type="OrthoDB" id="8706529at2"/>
<dbReference type="AlphaFoldDB" id="A0A1I7LZH3"/>
<keyword evidence="2" id="KW-1185">Reference proteome</keyword>
<dbReference type="RefSeq" id="WP_093560134.1">
    <property type="nucleotide sequence ID" value="NZ_FPBO01000044.1"/>
</dbReference>
<evidence type="ECO:0000313" key="1">
    <source>
        <dbReference type="EMBL" id="SFV15007.1"/>
    </source>
</evidence>
<proteinExistence type="predicted"/>
<organism evidence="1 2">
    <name type="scientific">Pseudoduganella namucuonensis</name>
    <dbReference type="NCBI Taxonomy" id="1035707"/>
    <lineage>
        <taxon>Bacteria</taxon>
        <taxon>Pseudomonadati</taxon>
        <taxon>Pseudomonadota</taxon>
        <taxon>Betaproteobacteria</taxon>
        <taxon>Burkholderiales</taxon>
        <taxon>Oxalobacteraceae</taxon>
        <taxon>Telluria group</taxon>
        <taxon>Pseudoduganella</taxon>
    </lineage>
</organism>
<gene>
    <name evidence="1" type="ORF">SAMN05216552_104428</name>
</gene>
<reference evidence="2" key="1">
    <citation type="submission" date="2016-10" db="EMBL/GenBank/DDBJ databases">
        <authorList>
            <person name="Varghese N."/>
            <person name="Submissions S."/>
        </authorList>
    </citation>
    <scope>NUCLEOTIDE SEQUENCE [LARGE SCALE GENOMIC DNA]</scope>
    <source>
        <strain evidence="2">CGMCC 1.11014</strain>
    </source>
</reference>
<dbReference type="EMBL" id="FPBO01000044">
    <property type="protein sequence ID" value="SFV15007.1"/>
    <property type="molecule type" value="Genomic_DNA"/>
</dbReference>
<dbReference type="STRING" id="1035707.SAMN05216552_104428"/>
<name>A0A1I7LZH3_9BURK</name>
<dbReference type="Proteomes" id="UP000199391">
    <property type="component" value="Unassembled WGS sequence"/>
</dbReference>
<accession>A0A1I7LZH3</accession>